<evidence type="ECO:0000313" key="2">
    <source>
        <dbReference type="Proteomes" id="UP001243330"/>
    </source>
</evidence>
<name>A0AAD9EHZ8_9PEZI</name>
<keyword evidence="2" id="KW-1185">Reference proteome</keyword>
<dbReference type="Proteomes" id="UP001243330">
    <property type="component" value="Unassembled WGS sequence"/>
</dbReference>
<dbReference type="AlphaFoldDB" id="A0AAD9EHZ8"/>
<proteinExistence type="predicted"/>
<gene>
    <name evidence="1" type="ORF">CCHR01_11866</name>
</gene>
<accession>A0AAD9EHZ8</accession>
<comment type="caution">
    <text evidence="1">The sequence shown here is derived from an EMBL/GenBank/DDBJ whole genome shotgun (WGS) entry which is preliminary data.</text>
</comment>
<reference evidence="1" key="1">
    <citation type="submission" date="2023-01" db="EMBL/GenBank/DDBJ databases">
        <title>Colletotrichum chrysophilum M932 genome sequence.</title>
        <authorList>
            <person name="Baroncelli R."/>
        </authorList>
    </citation>
    <scope>NUCLEOTIDE SEQUENCE</scope>
    <source>
        <strain evidence="1">M932</strain>
    </source>
</reference>
<evidence type="ECO:0000313" key="1">
    <source>
        <dbReference type="EMBL" id="KAK1845491.1"/>
    </source>
</evidence>
<protein>
    <submittedName>
        <fullName evidence="1">Uncharacterized protein</fullName>
    </submittedName>
</protein>
<organism evidence="1 2">
    <name type="scientific">Colletotrichum chrysophilum</name>
    <dbReference type="NCBI Taxonomy" id="1836956"/>
    <lineage>
        <taxon>Eukaryota</taxon>
        <taxon>Fungi</taxon>
        <taxon>Dikarya</taxon>
        <taxon>Ascomycota</taxon>
        <taxon>Pezizomycotina</taxon>
        <taxon>Sordariomycetes</taxon>
        <taxon>Hypocreomycetidae</taxon>
        <taxon>Glomerellales</taxon>
        <taxon>Glomerellaceae</taxon>
        <taxon>Colletotrichum</taxon>
        <taxon>Colletotrichum gloeosporioides species complex</taxon>
    </lineage>
</organism>
<sequence>MPRHRQIHQCYGYANKNFENQKHTTPGIRRSSPTRLLLQPSLAYLWESGRDPEFSNGYGRM</sequence>
<dbReference type="EMBL" id="JAQOWY010000270">
    <property type="protein sequence ID" value="KAK1845491.1"/>
    <property type="molecule type" value="Genomic_DNA"/>
</dbReference>